<evidence type="ECO:0000313" key="6">
    <source>
        <dbReference type="EMBL" id="MBC2372586.1"/>
    </source>
</evidence>
<comment type="caution">
    <text evidence="6">The sequence shown here is derived from an EMBL/GenBank/DDBJ whole genome shotgun (WGS) entry which is preliminary data.</text>
</comment>
<dbReference type="EMBL" id="JAARMV010000002">
    <property type="protein sequence ID" value="MBC2372586.1"/>
    <property type="molecule type" value="Genomic_DNA"/>
</dbReference>
<accession>A0A7X1A791</accession>
<evidence type="ECO:0000256" key="1">
    <source>
        <dbReference type="ARBA" id="ARBA00004141"/>
    </source>
</evidence>
<evidence type="ECO:0000256" key="2">
    <source>
        <dbReference type="ARBA" id="ARBA00022692"/>
    </source>
</evidence>
<evidence type="ECO:0008006" key="8">
    <source>
        <dbReference type="Google" id="ProtNLM"/>
    </source>
</evidence>
<keyword evidence="4 5" id="KW-0472">Membrane</keyword>
<proteinExistence type="predicted"/>
<evidence type="ECO:0000256" key="3">
    <source>
        <dbReference type="ARBA" id="ARBA00022989"/>
    </source>
</evidence>
<dbReference type="AlphaFoldDB" id="A0A7X1A791"/>
<feature type="transmembrane region" description="Helical" evidence="5">
    <location>
        <begin position="77"/>
        <end position="99"/>
    </location>
</feature>
<name>A0A7X1A791_9LIST</name>
<keyword evidence="3 5" id="KW-1133">Transmembrane helix</keyword>
<evidence type="ECO:0000256" key="5">
    <source>
        <dbReference type="SAM" id="Phobius"/>
    </source>
</evidence>
<sequence>MSTRWNKVWVILSYASHFFLPVVFPALVWLLVTSEYVKKHAKTVFFVDLVPTACNILFIIVVGLYGFSTGDEAGTTFIVLFMLIVMVVVNVIIFIWIIVRIVKVATNKM</sequence>
<evidence type="ECO:0000313" key="7">
    <source>
        <dbReference type="Proteomes" id="UP000546244"/>
    </source>
</evidence>
<comment type="subcellular location">
    <subcellularLocation>
        <location evidence="1">Membrane</location>
        <topology evidence="1">Multi-pass membrane protein</topology>
    </subcellularLocation>
</comment>
<gene>
    <name evidence="6" type="ORF">HBP98_11295</name>
</gene>
<reference evidence="6 7" key="1">
    <citation type="submission" date="2020-03" db="EMBL/GenBank/DDBJ databases">
        <title>Soil Listeria distribution.</title>
        <authorList>
            <person name="Liao J."/>
            <person name="Wiedmann M."/>
        </authorList>
    </citation>
    <scope>NUCLEOTIDE SEQUENCE [LARGE SCALE GENOMIC DNA]</scope>
    <source>
        <strain evidence="6 7">FSL L7-1850</strain>
    </source>
</reference>
<dbReference type="Proteomes" id="UP000546244">
    <property type="component" value="Unassembled WGS sequence"/>
</dbReference>
<dbReference type="RefSeq" id="WP_185619189.1">
    <property type="nucleotide sequence ID" value="NZ_JAARMV010000002.1"/>
</dbReference>
<dbReference type="InterPro" id="IPR019109">
    <property type="entry name" value="MamF_MmsF"/>
</dbReference>
<feature type="transmembrane region" description="Helical" evidence="5">
    <location>
        <begin position="12"/>
        <end position="32"/>
    </location>
</feature>
<feature type="transmembrane region" description="Helical" evidence="5">
    <location>
        <begin position="44"/>
        <end position="65"/>
    </location>
</feature>
<dbReference type="Pfam" id="PF09685">
    <property type="entry name" value="MamF_MmsF"/>
    <property type="match status" value="1"/>
</dbReference>
<keyword evidence="2 5" id="KW-0812">Transmembrane</keyword>
<organism evidence="6 7">
    <name type="scientific">Listeria booriae</name>
    <dbReference type="NCBI Taxonomy" id="1552123"/>
    <lineage>
        <taxon>Bacteria</taxon>
        <taxon>Bacillati</taxon>
        <taxon>Bacillota</taxon>
        <taxon>Bacilli</taxon>
        <taxon>Bacillales</taxon>
        <taxon>Listeriaceae</taxon>
        <taxon>Listeria</taxon>
    </lineage>
</organism>
<evidence type="ECO:0000256" key="4">
    <source>
        <dbReference type="ARBA" id="ARBA00023136"/>
    </source>
</evidence>
<protein>
    <recommendedName>
        <fullName evidence="8">DUF4870 domain-containing protein</fullName>
    </recommendedName>
</protein>